<feature type="compositionally biased region" description="Basic and acidic residues" evidence="5">
    <location>
        <begin position="209"/>
        <end position="344"/>
    </location>
</feature>
<dbReference type="Pfam" id="PF06544">
    <property type="entry name" value="Prp3_C"/>
    <property type="match status" value="1"/>
</dbReference>
<dbReference type="Proteomes" id="UP000639772">
    <property type="component" value="Chromosome 10"/>
</dbReference>
<evidence type="ECO:0000256" key="4">
    <source>
        <dbReference type="ARBA" id="ARBA00023242"/>
    </source>
</evidence>
<dbReference type="OrthoDB" id="10264544at2759"/>
<name>A0A835QBV0_VANPL</name>
<evidence type="ECO:0000256" key="2">
    <source>
        <dbReference type="ARBA" id="ARBA00022664"/>
    </source>
</evidence>
<gene>
    <name evidence="8" type="ORF">HPP92_019101</name>
</gene>
<feature type="compositionally biased region" description="Basic and acidic residues" evidence="5">
    <location>
        <begin position="40"/>
        <end position="94"/>
    </location>
</feature>
<evidence type="ECO:0000313" key="9">
    <source>
        <dbReference type="Proteomes" id="UP000639772"/>
    </source>
</evidence>
<dbReference type="Pfam" id="PF08572">
    <property type="entry name" value="PRP3"/>
    <property type="match status" value="1"/>
</dbReference>
<reference evidence="8 9" key="1">
    <citation type="journal article" date="2020" name="Nat. Food">
        <title>A phased Vanilla planifolia genome enables genetic improvement of flavour and production.</title>
        <authorList>
            <person name="Hasing T."/>
            <person name="Tang H."/>
            <person name="Brym M."/>
            <person name="Khazi F."/>
            <person name="Huang T."/>
            <person name="Chambers A.H."/>
        </authorList>
    </citation>
    <scope>NUCLEOTIDE SEQUENCE [LARGE SCALE GENOMIC DNA]</scope>
    <source>
        <tissue evidence="8">Leaf</tissue>
    </source>
</reference>
<accession>A0A835QBV0</accession>
<organism evidence="8 9">
    <name type="scientific">Vanilla planifolia</name>
    <name type="common">Vanilla</name>
    <dbReference type="NCBI Taxonomy" id="51239"/>
    <lineage>
        <taxon>Eukaryota</taxon>
        <taxon>Viridiplantae</taxon>
        <taxon>Streptophyta</taxon>
        <taxon>Embryophyta</taxon>
        <taxon>Tracheophyta</taxon>
        <taxon>Spermatophyta</taxon>
        <taxon>Magnoliopsida</taxon>
        <taxon>Liliopsida</taxon>
        <taxon>Asparagales</taxon>
        <taxon>Orchidaceae</taxon>
        <taxon>Vanilloideae</taxon>
        <taxon>Vanilleae</taxon>
        <taxon>Vanilla</taxon>
    </lineage>
</organism>
<evidence type="ECO:0000256" key="5">
    <source>
        <dbReference type="SAM" id="MobiDB-lite"/>
    </source>
</evidence>
<dbReference type="InterPro" id="IPR013881">
    <property type="entry name" value="Pre-mRNA_splic_Prp3_dom"/>
</dbReference>
<feature type="region of interest" description="Disordered" evidence="5">
    <location>
        <begin position="1"/>
        <end position="354"/>
    </location>
</feature>
<evidence type="ECO:0000256" key="1">
    <source>
        <dbReference type="ARBA" id="ARBA00004123"/>
    </source>
</evidence>
<feature type="domain" description="Pre-mRNA-splicing factor 3" evidence="7">
    <location>
        <begin position="642"/>
        <end position="860"/>
    </location>
</feature>
<dbReference type="AlphaFoldDB" id="A0A835QBV0"/>
<keyword evidence="4" id="KW-0539">Nucleus</keyword>
<evidence type="ECO:0000256" key="3">
    <source>
        <dbReference type="ARBA" id="ARBA00023187"/>
    </source>
</evidence>
<evidence type="ECO:0000259" key="6">
    <source>
        <dbReference type="Pfam" id="PF06544"/>
    </source>
</evidence>
<sequence length="1016" mass="115689">MDRVSERERNSRKTTERRDGRGGDPGDAGRGKDRKKHRHYEGSKELRHDRHHENDRYRPSEDDSLSDSDHRRHEQSSDRHRDSVEGRHRSRGDYYSDLQTRTRGSVERDRDGDRRHRRSSRDELENDREQKRQRSLDRGQKHDRSSDREKKSERSLDREQKKERSSDSEQKRESSVDRFASKSLERDGFSRDDSVERHVSSSSRKRKDYKFCDDEQLEKNYGKRTRISDDVMEESRARRQIEDKCVKEESTFSKDDNESRRGRISKDRGKDELNDVIEDRKPKQKKEEGINDNGNKEARRSEKRSWDDAEALDKLIAKEGKENVRKERRFKDEAKDEKCGRSQVDEPPVSSDHFGSETLMEVLENGDHHKVISSRSSSNLDGFGEPLDAASNAYKASSDSHSIHIKVPSINATNENEGVSITRSDEVTGKLSTDGKTSSVSGKSGGLSRDALAKAKKALQMQKELSEKLKRIPVLKKQPIAFSNDILHRENGVPLGGDSKSGTVVSFPSVSTPIQTMPSTPNVAVVGQGVLPGLGTSASFEAVKRAQELAAKMGFRQDPDFVPLINMFPGPSPATDAGPAPKSTKVPVLRLDAHGREIDEHGNVIDRPKVTNLSTLKVNINKQKKEAFQILRPELDADADLNPHFDPRMGINKTKLMRVKRATIQFVEEGKWSKLAEVTKIKAQAKELKAKQSQLAKAKAESEDNPNLIVVGERVFKEKRKDEIPKIEWWDKSFLPSGSYDDVAEENLKLEKITIYVEHPRPIEPPAEPAPPPPQPLKLTRKEQKKLRTQRRLAKERDRQEMIRQGLIEPPKPKIKMSNLMKVLSSEATQDPTKLEKEVRAAALEREQAHIDRNIARKLTPQERREKKERKLFDDCAVPETLVSVYRINDLSHPQTRFKVDVNAQENRLSGCAVISDGITVVVVEGGQKSIRRYGKLLLKRINWAVAVAEDEDGEENPETRFNKCVLVWQGSVPKPSFNRFLVHQCRSEAAARKVFADAGVPHYWDLASNFSDELL</sequence>
<keyword evidence="2" id="KW-0507">mRNA processing</keyword>
<keyword evidence="3" id="KW-0508">mRNA splicing</keyword>
<feature type="compositionally biased region" description="Low complexity" evidence="5">
    <location>
        <begin position="432"/>
        <end position="447"/>
    </location>
</feature>
<feature type="region of interest" description="Disordered" evidence="5">
    <location>
        <begin position="428"/>
        <end position="447"/>
    </location>
</feature>
<evidence type="ECO:0000259" key="7">
    <source>
        <dbReference type="Pfam" id="PF08572"/>
    </source>
</evidence>
<dbReference type="GO" id="GO:0000398">
    <property type="term" value="P:mRNA splicing, via spliceosome"/>
    <property type="evidence" value="ECO:0007669"/>
    <property type="project" value="InterPro"/>
</dbReference>
<proteinExistence type="predicted"/>
<feature type="region of interest" description="Disordered" evidence="5">
    <location>
        <begin position="761"/>
        <end position="785"/>
    </location>
</feature>
<dbReference type="CDD" id="cd24162">
    <property type="entry name" value="Prp3_C"/>
    <property type="match status" value="1"/>
</dbReference>
<dbReference type="GO" id="GO:0046540">
    <property type="term" value="C:U4/U6 x U5 tri-snRNP complex"/>
    <property type="evidence" value="ECO:0007669"/>
    <property type="project" value="InterPro"/>
</dbReference>
<dbReference type="EMBL" id="JADCNM010000010">
    <property type="protein sequence ID" value="KAG0464937.1"/>
    <property type="molecule type" value="Genomic_DNA"/>
</dbReference>
<dbReference type="PANTHER" id="PTHR14212:SF0">
    <property type="entry name" value="U4_U6 SMALL NUCLEAR RIBONUCLEOPROTEIN PRP3"/>
    <property type="match status" value="1"/>
</dbReference>
<dbReference type="InterPro" id="IPR010541">
    <property type="entry name" value="Prp3_C"/>
</dbReference>
<protein>
    <submittedName>
        <fullName evidence="8">Uncharacterized protein</fullName>
    </submittedName>
</protein>
<dbReference type="InterPro" id="IPR027104">
    <property type="entry name" value="Prp3"/>
</dbReference>
<feature type="compositionally biased region" description="Pro residues" evidence="5">
    <location>
        <begin position="763"/>
        <end position="776"/>
    </location>
</feature>
<evidence type="ECO:0000313" key="8">
    <source>
        <dbReference type="EMBL" id="KAG0464937.1"/>
    </source>
</evidence>
<comment type="subcellular location">
    <subcellularLocation>
        <location evidence="1">Nucleus</location>
    </subcellularLocation>
</comment>
<dbReference type="PANTHER" id="PTHR14212">
    <property type="entry name" value="U4/U6-ASSOCIATED RNA SPLICING FACTOR-RELATED"/>
    <property type="match status" value="1"/>
</dbReference>
<comment type="caution">
    <text evidence="8">The sequence shown here is derived from an EMBL/GenBank/DDBJ whole genome shotgun (WGS) entry which is preliminary data.</text>
</comment>
<feature type="compositionally biased region" description="Basic and acidic residues" evidence="5">
    <location>
        <begin position="1"/>
        <end position="31"/>
    </location>
</feature>
<feature type="domain" description="Small nuclear ribonucleoprotein Prp3 C-terminal" evidence="6">
    <location>
        <begin position="884"/>
        <end position="1008"/>
    </location>
</feature>
<feature type="compositionally biased region" description="Basic and acidic residues" evidence="5">
    <location>
        <begin position="104"/>
        <end position="199"/>
    </location>
</feature>